<dbReference type="EC" id="5.6.2.3" evidence="10"/>
<dbReference type="RefSeq" id="YP_010013300.1">
    <property type="nucleotide sequence ID" value="NC_053510.1"/>
</dbReference>
<evidence type="ECO:0000256" key="12">
    <source>
        <dbReference type="SAM" id="MobiDB-lite"/>
    </source>
</evidence>
<accession>A0A345MBK4</accession>
<keyword evidence="3" id="KW-0235">DNA replication</keyword>
<evidence type="ECO:0000256" key="6">
    <source>
        <dbReference type="ARBA" id="ARBA00022806"/>
    </source>
</evidence>
<dbReference type="Proteomes" id="UP000258832">
    <property type="component" value="Segment"/>
</dbReference>
<dbReference type="SMART" id="SM00382">
    <property type="entry name" value="AAA"/>
    <property type="match status" value="1"/>
</dbReference>
<dbReference type="PANTHER" id="PTHR30153:SF2">
    <property type="entry name" value="REPLICATIVE DNA HELICASE"/>
    <property type="match status" value="1"/>
</dbReference>
<comment type="similarity">
    <text evidence="1">Belongs to the helicase family. DnaB subfamily.</text>
</comment>
<keyword evidence="7" id="KW-0067">ATP-binding</keyword>
<dbReference type="GO" id="GO:0043139">
    <property type="term" value="F:5'-3' DNA helicase activity"/>
    <property type="evidence" value="ECO:0007669"/>
    <property type="project" value="UniProtKB-EC"/>
</dbReference>
<dbReference type="InterPro" id="IPR007694">
    <property type="entry name" value="DNA_helicase_DnaB-like_C"/>
</dbReference>
<keyword evidence="5" id="KW-0378">Hydrolase</keyword>
<dbReference type="InterPro" id="IPR036185">
    <property type="entry name" value="DNA_heli_DnaB-like_N_sf"/>
</dbReference>
<evidence type="ECO:0000313" key="15">
    <source>
        <dbReference type="Proteomes" id="UP000258832"/>
    </source>
</evidence>
<evidence type="ECO:0000256" key="4">
    <source>
        <dbReference type="ARBA" id="ARBA00022741"/>
    </source>
</evidence>
<dbReference type="GO" id="GO:0005524">
    <property type="term" value="F:ATP binding"/>
    <property type="evidence" value="ECO:0007669"/>
    <property type="project" value="UniProtKB-KW"/>
</dbReference>
<keyword evidence="15" id="KW-1185">Reference proteome</keyword>
<dbReference type="InterPro" id="IPR007693">
    <property type="entry name" value="DNA_helicase_DnaB-like_N"/>
</dbReference>
<dbReference type="EMBL" id="MH576973">
    <property type="protein sequence ID" value="AXH67875.1"/>
    <property type="molecule type" value="Genomic_DNA"/>
</dbReference>
<evidence type="ECO:0000256" key="1">
    <source>
        <dbReference type="ARBA" id="ARBA00008428"/>
    </source>
</evidence>
<name>A0A345MBK4_9CAUD</name>
<evidence type="ECO:0000313" key="14">
    <source>
        <dbReference type="EMBL" id="AXH67875.1"/>
    </source>
</evidence>
<dbReference type="Pfam" id="PF03796">
    <property type="entry name" value="DnaB_C"/>
    <property type="match status" value="1"/>
</dbReference>
<evidence type="ECO:0000256" key="7">
    <source>
        <dbReference type="ARBA" id="ARBA00022840"/>
    </source>
</evidence>
<feature type="region of interest" description="Disordered" evidence="12">
    <location>
        <begin position="1"/>
        <end position="20"/>
    </location>
</feature>
<dbReference type="PROSITE" id="PS51199">
    <property type="entry name" value="SF4_HELICASE"/>
    <property type="match status" value="1"/>
</dbReference>
<evidence type="ECO:0000256" key="10">
    <source>
        <dbReference type="ARBA" id="ARBA00044969"/>
    </source>
</evidence>
<keyword evidence="4" id="KW-0547">Nucleotide-binding</keyword>
<dbReference type="InterPro" id="IPR003593">
    <property type="entry name" value="AAA+_ATPase"/>
</dbReference>
<dbReference type="GO" id="GO:0006269">
    <property type="term" value="P:DNA replication, synthesis of primer"/>
    <property type="evidence" value="ECO:0007669"/>
    <property type="project" value="UniProtKB-KW"/>
</dbReference>
<evidence type="ECO:0000256" key="5">
    <source>
        <dbReference type="ARBA" id="ARBA00022801"/>
    </source>
</evidence>
<evidence type="ECO:0000256" key="9">
    <source>
        <dbReference type="ARBA" id="ARBA00023235"/>
    </source>
</evidence>
<dbReference type="GO" id="GO:0016787">
    <property type="term" value="F:hydrolase activity"/>
    <property type="evidence" value="ECO:0007669"/>
    <property type="project" value="UniProtKB-KW"/>
</dbReference>
<feature type="domain" description="SF4 helicase" evidence="13">
    <location>
        <begin position="181"/>
        <end position="432"/>
    </location>
</feature>
<proteinExistence type="inferred from homology"/>
<dbReference type="Gene3D" id="3.40.50.300">
    <property type="entry name" value="P-loop containing nucleotide triphosphate hydrolases"/>
    <property type="match status" value="1"/>
</dbReference>
<dbReference type="SUPFAM" id="SSF52540">
    <property type="entry name" value="P-loop containing nucleoside triphosphate hydrolases"/>
    <property type="match status" value="1"/>
</dbReference>
<keyword evidence="6 14" id="KW-0347">Helicase</keyword>
<dbReference type="InterPro" id="IPR027417">
    <property type="entry name" value="P-loop_NTPase"/>
</dbReference>
<comment type="catalytic activity">
    <reaction evidence="11">
        <text>ATP + H2O = ADP + phosphate + H(+)</text>
        <dbReference type="Rhea" id="RHEA:13065"/>
        <dbReference type="ChEBI" id="CHEBI:15377"/>
        <dbReference type="ChEBI" id="CHEBI:15378"/>
        <dbReference type="ChEBI" id="CHEBI:30616"/>
        <dbReference type="ChEBI" id="CHEBI:43474"/>
        <dbReference type="ChEBI" id="CHEBI:456216"/>
        <dbReference type="EC" id="5.6.2.3"/>
    </reaction>
</comment>
<gene>
    <name evidence="14" type="primary">70</name>
    <name evidence="14" type="ORF">SEA_BROMDEN_70</name>
</gene>
<reference evidence="15" key="1">
    <citation type="submission" date="2018-07" db="EMBL/GenBank/DDBJ databases">
        <authorList>
            <person name="Quirk P.G."/>
            <person name="Krulwich T.A."/>
        </authorList>
    </citation>
    <scope>NUCLEOTIDE SEQUENCE [LARGE SCALE GENOMIC DNA]</scope>
</reference>
<dbReference type="GO" id="GO:0003677">
    <property type="term" value="F:DNA binding"/>
    <property type="evidence" value="ECO:0007669"/>
    <property type="project" value="UniProtKB-KW"/>
</dbReference>
<dbReference type="KEGG" id="vg:63209882"/>
<dbReference type="Pfam" id="PF00772">
    <property type="entry name" value="DnaB"/>
    <property type="match status" value="1"/>
</dbReference>
<evidence type="ECO:0000256" key="3">
    <source>
        <dbReference type="ARBA" id="ARBA00022705"/>
    </source>
</evidence>
<keyword evidence="8" id="KW-0238">DNA-binding</keyword>
<dbReference type="PANTHER" id="PTHR30153">
    <property type="entry name" value="REPLICATIVE DNA HELICASE DNAB"/>
    <property type="match status" value="1"/>
</dbReference>
<dbReference type="GeneID" id="63209882"/>
<dbReference type="InterPro" id="IPR016136">
    <property type="entry name" value="DNA_helicase_N/primase_C"/>
</dbReference>
<sequence length="432" mass="47425">MTEPDEYPPDEDYGAQPPSDLGAEQCVIGSVLLSTKALNSLTALITAGDFYRPIHGDIYTAAQALASAGEPVDAMTVAKELEKRGQLKRVGGAPYLLTCMENTPTATNAEAYARMVLDKAKLRRLDELGTRLKALAYSEATTSDDVNALMGQGEKFFRSQHEPDDTAVSFEGMIASWEEWQATDVGSIPTPWEALNARLNGGLQRGRLYTIAARPGVGKSVAALQMAAFAAHWGFPAAFFTLEMSKDEVTSRLISAGSNTDFSRIMQKRLDLEDREKIDRYLKDSRNQPLQTVDRSRVTVEQIVAHCRSLGKLDVLVVDYLQLMSATDTKASREQQVAHMSRSLKIAAKELDVAVIACSQLNRGPVKDGKPRAPTIGDLRESGAIEQDSDVVLLLHTDEDDPGIIQMIIGKNRNGRMGDLMFNFEGHYQRIT</sequence>
<organism evidence="14 15">
    <name type="scientific">Mycobacterium phage Bromden</name>
    <dbReference type="NCBI Taxonomy" id="2283252"/>
    <lineage>
        <taxon>Viruses</taxon>
        <taxon>Duplodnaviria</taxon>
        <taxon>Heunggongvirae</taxon>
        <taxon>Uroviricota</taxon>
        <taxon>Caudoviricetes</taxon>
        <taxon>Vilmaviridae</taxon>
        <taxon>Lclasvirinae</taxon>
        <taxon>Bromdenvirus</taxon>
        <taxon>Bromdenvirus bromden</taxon>
    </lineage>
</organism>
<evidence type="ECO:0000256" key="11">
    <source>
        <dbReference type="ARBA" id="ARBA00048954"/>
    </source>
</evidence>
<keyword evidence="2" id="KW-0639">Primosome</keyword>
<evidence type="ECO:0000256" key="8">
    <source>
        <dbReference type="ARBA" id="ARBA00023125"/>
    </source>
</evidence>
<dbReference type="Gene3D" id="1.10.860.10">
    <property type="entry name" value="DNAb Helicase, Chain A"/>
    <property type="match status" value="1"/>
</dbReference>
<feature type="compositionally biased region" description="Acidic residues" evidence="12">
    <location>
        <begin position="1"/>
        <end position="13"/>
    </location>
</feature>
<keyword evidence="9" id="KW-0413">Isomerase</keyword>
<evidence type="ECO:0000259" key="13">
    <source>
        <dbReference type="PROSITE" id="PS51199"/>
    </source>
</evidence>
<dbReference type="SUPFAM" id="SSF48024">
    <property type="entry name" value="N-terminal domain of DnaB helicase"/>
    <property type="match status" value="1"/>
</dbReference>
<protein>
    <recommendedName>
        <fullName evidence="10">DNA 5'-3' helicase</fullName>
        <ecNumber evidence="10">5.6.2.3</ecNumber>
    </recommendedName>
</protein>
<evidence type="ECO:0000256" key="2">
    <source>
        <dbReference type="ARBA" id="ARBA00022515"/>
    </source>
</evidence>